<accession>A0ABN8N410</accession>
<keyword evidence="3" id="KW-1185">Reference proteome</keyword>
<organism evidence="2 3">
    <name type="scientific">Porites lobata</name>
    <dbReference type="NCBI Taxonomy" id="104759"/>
    <lineage>
        <taxon>Eukaryota</taxon>
        <taxon>Metazoa</taxon>
        <taxon>Cnidaria</taxon>
        <taxon>Anthozoa</taxon>
        <taxon>Hexacorallia</taxon>
        <taxon>Scleractinia</taxon>
        <taxon>Fungiina</taxon>
        <taxon>Poritidae</taxon>
        <taxon>Porites</taxon>
    </lineage>
</organism>
<dbReference type="SUPFAM" id="SSF54236">
    <property type="entry name" value="Ubiquitin-like"/>
    <property type="match status" value="1"/>
</dbReference>
<proteinExistence type="predicted"/>
<feature type="compositionally biased region" description="Basic and acidic residues" evidence="1">
    <location>
        <begin position="141"/>
        <end position="159"/>
    </location>
</feature>
<dbReference type="InterPro" id="IPR029071">
    <property type="entry name" value="Ubiquitin-like_domsf"/>
</dbReference>
<evidence type="ECO:0000313" key="2">
    <source>
        <dbReference type="EMBL" id="CAH3042528.1"/>
    </source>
</evidence>
<evidence type="ECO:0000313" key="3">
    <source>
        <dbReference type="Proteomes" id="UP001159405"/>
    </source>
</evidence>
<protein>
    <recommendedName>
        <fullName evidence="4">UBX domain-containing protein</fullName>
    </recommendedName>
</protein>
<dbReference type="EMBL" id="CALNXK010000010">
    <property type="protein sequence ID" value="CAH3042528.1"/>
    <property type="molecule type" value="Genomic_DNA"/>
</dbReference>
<feature type="region of interest" description="Disordered" evidence="1">
    <location>
        <begin position="113"/>
        <end position="159"/>
    </location>
</feature>
<dbReference type="Proteomes" id="UP001159405">
    <property type="component" value="Unassembled WGS sequence"/>
</dbReference>
<evidence type="ECO:0008006" key="4">
    <source>
        <dbReference type="Google" id="ProtNLM"/>
    </source>
</evidence>
<feature type="non-terminal residue" evidence="2">
    <location>
        <position position="1"/>
    </location>
</feature>
<gene>
    <name evidence="2" type="ORF">PLOB_00000977</name>
</gene>
<evidence type="ECO:0000256" key="1">
    <source>
        <dbReference type="SAM" id="MobiDB-lite"/>
    </source>
</evidence>
<comment type="caution">
    <text evidence="2">The sequence shown here is derived from an EMBL/GenBank/DDBJ whole genome shotgun (WGS) entry which is preliminary data.</text>
</comment>
<sequence length="250" mass="29175">GHILSPLESSIRMTHYPSLPFSHPCTFHTLMEMSRLDGELGRPALVCICSERQWLLWRYCRCLAFITSVHTYSDQLSHFICYQMKCRMFYLKHSRRDCLMALQRERELKRQQDLEYEASQKADMEKEQRKRNSKACQCGQEPKEVPVEEEKTDEPPPKRLKSSEFKRLIVVLPDGKRHQMDVASNSTLMELYEQVNNLLPEGSEPIILSYQLEGGLWRKLPKHTMTVDEFGVVENVILRASNSYESDTAS</sequence>
<feature type="compositionally biased region" description="Basic and acidic residues" evidence="1">
    <location>
        <begin position="113"/>
        <end position="130"/>
    </location>
</feature>
<name>A0ABN8N410_9CNID</name>
<reference evidence="2 3" key="1">
    <citation type="submission" date="2022-05" db="EMBL/GenBank/DDBJ databases">
        <authorList>
            <consortium name="Genoscope - CEA"/>
            <person name="William W."/>
        </authorList>
    </citation>
    <scope>NUCLEOTIDE SEQUENCE [LARGE SCALE GENOMIC DNA]</scope>
</reference>